<protein>
    <submittedName>
        <fullName evidence="3">Protein LTV1 homolog</fullName>
    </submittedName>
</protein>
<feature type="compositionally biased region" description="Basic and acidic residues" evidence="2">
    <location>
        <begin position="478"/>
        <end position="506"/>
    </location>
</feature>
<name>A0A2P2KAF2_RHIMU</name>
<dbReference type="EMBL" id="GGEC01022222">
    <property type="protein sequence ID" value="MBX02706.1"/>
    <property type="molecule type" value="Transcribed_RNA"/>
</dbReference>
<dbReference type="GO" id="GO:0005634">
    <property type="term" value="C:nucleus"/>
    <property type="evidence" value="ECO:0007669"/>
    <property type="project" value="TreeGrafter"/>
</dbReference>
<sequence>MGKKKKKFVDKKKSATFQLMARDSSDPICDGTAGSDRVFVRVDNNPFSFADGNPASFDDDQNSIFADAADDIDGEDEVGHRLLSKFGGAKEASLPEHVRREILELGFPDDGYNYLVHLREIKNTGGGSAYIHNPRARLDLLPSDVKAYDASKVQVAKLKSDDTVDDSIYSVAARTVGIRVQKMVDPDVVELLDDDFSRFGSDAEDLEEDFVVCANLPEEGEDVNSNSNKKLQLNLIDEPKVVNDNDPIGEYTSSIHRENEVDPGSLGNLVDVAADAGVDSMDEKLQRRCLLDEQFDLLEHQEYGTDDEDDEYGGYIAEEDEFLADKLKHALNGHVMDDLDLDDKYEAPADLFHGNQKPKNKELLDSAADVLRRCAEYADKYENGDEVEDVVVQESSDESQEWDCDTIISTYSNLDNHPAKIESPDTARKKVAEFVSGAANASHMISLGGKEKLPVEFLPRARKSVTDRVKSASGLKPEQQKRKQHGQESREEKKDRKAAVKEEKREARRIKKEMRNLYRCEVQCAQRVAAVAGPSSIHLM</sequence>
<feature type="region of interest" description="Disordered" evidence="2">
    <location>
        <begin position="466"/>
        <end position="511"/>
    </location>
</feature>
<dbReference type="EMBL" id="GGEC01022223">
    <property type="protein sequence ID" value="MBX02707.1"/>
    <property type="molecule type" value="Transcribed_RNA"/>
</dbReference>
<dbReference type="Pfam" id="PF04180">
    <property type="entry name" value="LTV"/>
    <property type="match status" value="1"/>
</dbReference>
<proteinExistence type="inferred from homology"/>
<dbReference type="PANTHER" id="PTHR21531:SF0">
    <property type="entry name" value="PROTEIN LTV1 HOMOLOG"/>
    <property type="match status" value="1"/>
</dbReference>
<dbReference type="AlphaFoldDB" id="A0A2P2KAF2"/>
<comment type="similarity">
    <text evidence="1">Belongs to the LTV1 family.</text>
</comment>
<evidence type="ECO:0000256" key="1">
    <source>
        <dbReference type="ARBA" id="ARBA00009078"/>
    </source>
</evidence>
<dbReference type="GO" id="GO:0005829">
    <property type="term" value="C:cytosol"/>
    <property type="evidence" value="ECO:0007669"/>
    <property type="project" value="TreeGrafter"/>
</dbReference>
<organism evidence="3">
    <name type="scientific">Rhizophora mucronata</name>
    <name type="common">Asiatic mangrove</name>
    <dbReference type="NCBI Taxonomy" id="61149"/>
    <lineage>
        <taxon>Eukaryota</taxon>
        <taxon>Viridiplantae</taxon>
        <taxon>Streptophyta</taxon>
        <taxon>Embryophyta</taxon>
        <taxon>Tracheophyta</taxon>
        <taxon>Spermatophyta</taxon>
        <taxon>Magnoliopsida</taxon>
        <taxon>eudicotyledons</taxon>
        <taxon>Gunneridae</taxon>
        <taxon>Pentapetalae</taxon>
        <taxon>rosids</taxon>
        <taxon>fabids</taxon>
        <taxon>Malpighiales</taxon>
        <taxon>Rhizophoraceae</taxon>
        <taxon>Rhizophora</taxon>
    </lineage>
</organism>
<dbReference type="PANTHER" id="PTHR21531">
    <property type="entry name" value="LOW-TEMPERATURE VIABILITY PROTEIN LTV1-RELATED"/>
    <property type="match status" value="1"/>
</dbReference>
<dbReference type="InterPro" id="IPR007307">
    <property type="entry name" value="Ltv1"/>
</dbReference>
<reference evidence="3" key="1">
    <citation type="submission" date="2018-02" db="EMBL/GenBank/DDBJ databases">
        <title>Rhizophora mucronata_Transcriptome.</title>
        <authorList>
            <person name="Meera S.P."/>
            <person name="Sreeshan A."/>
            <person name="Augustine A."/>
        </authorList>
    </citation>
    <scope>NUCLEOTIDE SEQUENCE</scope>
    <source>
        <tissue evidence="3">Leaf</tissue>
    </source>
</reference>
<evidence type="ECO:0000256" key="2">
    <source>
        <dbReference type="SAM" id="MobiDB-lite"/>
    </source>
</evidence>
<dbReference type="GO" id="GO:0000056">
    <property type="term" value="P:ribosomal small subunit export from nucleus"/>
    <property type="evidence" value="ECO:0007669"/>
    <property type="project" value="TreeGrafter"/>
</dbReference>
<dbReference type="GO" id="GO:0042274">
    <property type="term" value="P:ribosomal small subunit biogenesis"/>
    <property type="evidence" value="ECO:0007669"/>
    <property type="project" value="InterPro"/>
</dbReference>
<accession>A0A2P2KAF2</accession>
<dbReference type="GO" id="GO:0030688">
    <property type="term" value="C:preribosome, small subunit precursor"/>
    <property type="evidence" value="ECO:0007669"/>
    <property type="project" value="TreeGrafter"/>
</dbReference>
<evidence type="ECO:0000313" key="3">
    <source>
        <dbReference type="EMBL" id="MBX02706.1"/>
    </source>
</evidence>